<dbReference type="Proteomes" id="UP001174694">
    <property type="component" value="Unassembled WGS sequence"/>
</dbReference>
<evidence type="ECO:0000313" key="2">
    <source>
        <dbReference type="Proteomes" id="UP001174694"/>
    </source>
</evidence>
<protein>
    <submittedName>
        <fullName evidence="1">Uncharacterized protein</fullName>
    </submittedName>
</protein>
<sequence length="108" mass="12242">MRRSAAPNKAMAVIGRDSTLVHLLSVMQLFQDELISRSVELSWAMWDPDPDTEGLYLEDLVELGILRHKWSVSDMVAKSLAKSMVDTRELYAAEDYEEERGNVELLTG</sequence>
<gene>
    <name evidence="1" type="ORF">NKR23_g8913</name>
</gene>
<accession>A0AA38VKQ2</accession>
<name>A0AA38VKQ2_9PEZI</name>
<proteinExistence type="predicted"/>
<comment type="caution">
    <text evidence="1">The sequence shown here is derived from an EMBL/GenBank/DDBJ whole genome shotgun (WGS) entry which is preliminary data.</text>
</comment>
<organism evidence="1 2">
    <name type="scientific">Pleurostoma richardsiae</name>
    <dbReference type="NCBI Taxonomy" id="41990"/>
    <lineage>
        <taxon>Eukaryota</taxon>
        <taxon>Fungi</taxon>
        <taxon>Dikarya</taxon>
        <taxon>Ascomycota</taxon>
        <taxon>Pezizomycotina</taxon>
        <taxon>Sordariomycetes</taxon>
        <taxon>Sordariomycetidae</taxon>
        <taxon>Calosphaeriales</taxon>
        <taxon>Pleurostomataceae</taxon>
        <taxon>Pleurostoma</taxon>
    </lineage>
</organism>
<reference evidence="1" key="1">
    <citation type="submission" date="2022-07" db="EMBL/GenBank/DDBJ databases">
        <title>Fungi with potential for degradation of polypropylene.</title>
        <authorList>
            <person name="Gostincar C."/>
        </authorList>
    </citation>
    <scope>NUCLEOTIDE SEQUENCE</scope>
    <source>
        <strain evidence="1">EXF-13308</strain>
    </source>
</reference>
<evidence type="ECO:0000313" key="1">
    <source>
        <dbReference type="EMBL" id="KAJ9137749.1"/>
    </source>
</evidence>
<dbReference type="AlphaFoldDB" id="A0AA38VKQ2"/>
<keyword evidence="2" id="KW-1185">Reference proteome</keyword>
<dbReference type="EMBL" id="JANBVO010000033">
    <property type="protein sequence ID" value="KAJ9137749.1"/>
    <property type="molecule type" value="Genomic_DNA"/>
</dbReference>